<feature type="region of interest" description="Disordered" evidence="1">
    <location>
        <begin position="642"/>
        <end position="665"/>
    </location>
</feature>
<feature type="compositionally biased region" description="Polar residues" evidence="1">
    <location>
        <begin position="340"/>
        <end position="350"/>
    </location>
</feature>
<protein>
    <submittedName>
        <fullName evidence="2">Uncharacterized protein</fullName>
    </submittedName>
</protein>
<gene>
    <name evidence="2" type="ORF">L202_03521</name>
</gene>
<reference evidence="2 3" key="1">
    <citation type="submission" date="2016-06" db="EMBL/GenBank/DDBJ databases">
        <title>Evolution of pathogenesis and genome organization in the Tremellales.</title>
        <authorList>
            <person name="Cuomo C."/>
            <person name="Litvintseva A."/>
            <person name="Heitman J."/>
            <person name="Chen Y."/>
            <person name="Sun S."/>
            <person name="Springer D."/>
            <person name="Dromer F."/>
            <person name="Young S."/>
            <person name="Zeng Q."/>
            <person name="Chapman S."/>
            <person name="Gujja S."/>
            <person name="Saif S."/>
            <person name="Birren B."/>
        </authorList>
    </citation>
    <scope>NUCLEOTIDE SEQUENCE [LARGE SCALE GENOMIC DNA]</scope>
    <source>
        <strain evidence="2 3">CBS 6039</strain>
    </source>
</reference>
<dbReference type="Proteomes" id="UP000094065">
    <property type="component" value="Unassembled WGS sequence"/>
</dbReference>
<feature type="compositionally biased region" description="Acidic residues" evidence="1">
    <location>
        <begin position="308"/>
        <end position="319"/>
    </location>
</feature>
<evidence type="ECO:0000313" key="3">
    <source>
        <dbReference type="Proteomes" id="UP000094065"/>
    </source>
</evidence>
<sequence length="835" mass="92634">MATLMDFSHPDRKSDAQFQQILDTFVGENQTVLTGNLPDLLAGYENDHDVKILEESDFHGVKHLCEQYPDLELGPTELFGFLMAVLQRSTSPPYPTPETTPAPQHSTPQDDTRRRRRHSDRIRSPSDGSSSSSEEEHPHLRRQDSAPATSLSFPLSSTTQPPKGFSGPVRKKTLSDPNRSDSSMDSPLPPQRVRGRGAPPSAFTGGFARPNPASRRRRGSSSAPVEDDLKSPDLYNSRRASSRASSRAPSPQPWNAAPSRPASRASSPMSPTDQLDHSSFHESWHDRAKSPDDMGNDVEAERKVLADADYDDEVDEEEERRDGLDRDVTGSDSLMPRFSRMTTESTASLHTSHDHLRRLKKENNELLRKLKETEKSLAVQGSENERMVEDLQARLEEAQGEIAQRRKDEKDMRGKDRAQLIQISGFEADILSLQRSLENAKANHANMQKMYNSQCDEAQRLRDMLRDRDAEIQELEEVTNTQSADEEKLSHEIQALEAEVKRLEGDLSLARQAESHLQVQKQENLGLKETIDRMRFDLDEARAQAALAGNAGRGSNSATASSMGGTISRNLGDELGRRLVDVEKVGEEEGEDGFVETIVTTQRTRRVGGRRSPVPQPGSSSETPQEPVYVEEGVREYVDASTATDSSLLEPPISSPPAYTPEPPPINIDQVLSRAHPKAREHQHDLHGGVIDGEEEYQQLVDAVGVRCTVIEDEMKMQKLDKIKRGETLRRRAKRAPWVENSTNGIYQYIFHGTTDVRDNFGQYTVFAVAVFAFGLIAGSHLAGPAAGLHPRDYRLFQQMNTLAGAAGIGEGFLPGHMLGVVDHGARLVAGRIPT</sequence>
<feature type="compositionally biased region" description="Polar residues" evidence="1">
    <location>
        <begin position="555"/>
        <end position="569"/>
    </location>
</feature>
<feature type="region of interest" description="Disordered" evidence="1">
    <location>
        <begin position="548"/>
        <end position="570"/>
    </location>
</feature>
<evidence type="ECO:0000256" key="1">
    <source>
        <dbReference type="SAM" id="MobiDB-lite"/>
    </source>
</evidence>
<feature type="compositionally biased region" description="Polar residues" evidence="1">
    <location>
        <begin position="175"/>
        <end position="185"/>
    </location>
</feature>
<feature type="compositionally biased region" description="Low complexity" evidence="1">
    <location>
        <begin position="256"/>
        <end position="271"/>
    </location>
</feature>
<feature type="region of interest" description="Disordered" evidence="1">
    <location>
        <begin position="90"/>
        <end position="357"/>
    </location>
</feature>
<dbReference type="EMBL" id="AWGJ01000005">
    <property type="protein sequence ID" value="ODN79567.1"/>
    <property type="molecule type" value="Genomic_DNA"/>
</dbReference>
<feature type="compositionally biased region" description="Basic and acidic residues" evidence="1">
    <location>
        <begin position="274"/>
        <end position="292"/>
    </location>
</feature>
<feature type="compositionally biased region" description="Polar residues" evidence="1">
    <location>
        <begin position="146"/>
        <end position="161"/>
    </location>
</feature>
<dbReference type="OrthoDB" id="432685at2759"/>
<feature type="compositionally biased region" description="Low complexity" evidence="1">
    <location>
        <begin position="237"/>
        <end position="249"/>
    </location>
</feature>
<feature type="compositionally biased region" description="Low complexity" evidence="1">
    <location>
        <begin position="610"/>
        <end position="620"/>
    </location>
</feature>
<keyword evidence="3" id="KW-1185">Reference proteome</keyword>
<name>A0A1E3HT98_9TREE</name>
<dbReference type="STRING" id="1295533.A0A1E3HT98"/>
<feature type="compositionally biased region" description="Pro residues" evidence="1">
    <location>
        <begin position="653"/>
        <end position="665"/>
    </location>
</feature>
<dbReference type="AlphaFoldDB" id="A0A1E3HT98"/>
<organism evidence="2 3">
    <name type="scientific">Cryptococcus amylolentus CBS 6039</name>
    <dbReference type="NCBI Taxonomy" id="1295533"/>
    <lineage>
        <taxon>Eukaryota</taxon>
        <taxon>Fungi</taxon>
        <taxon>Dikarya</taxon>
        <taxon>Basidiomycota</taxon>
        <taxon>Agaricomycotina</taxon>
        <taxon>Tremellomycetes</taxon>
        <taxon>Tremellales</taxon>
        <taxon>Cryptococcaceae</taxon>
        <taxon>Cryptococcus</taxon>
    </lineage>
</organism>
<feature type="compositionally biased region" description="Basic and acidic residues" evidence="1">
    <location>
        <begin position="134"/>
        <end position="144"/>
    </location>
</feature>
<proteinExistence type="predicted"/>
<evidence type="ECO:0000313" key="2">
    <source>
        <dbReference type="EMBL" id="ODN79567.1"/>
    </source>
</evidence>
<dbReference type="RefSeq" id="XP_018994414.1">
    <property type="nucleotide sequence ID" value="XM_019137388.1"/>
</dbReference>
<comment type="caution">
    <text evidence="2">The sequence shown here is derived from an EMBL/GenBank/DDBJ whole genome shotgun (WGS) entry which is preliminary data.</text>
</comment>
<dbReference type="GeneID" id="30154830"/>
<feature type="compositionally biased region" description="Basic and acidic residues" evidence="1">
    <location>
        <begin position="320"/>
        <end position="329"/>
    </location>
</feature>
<feature type="region of interest" description="Disordered" evidence="1">
    <location>
        <begin position="598"/>
        <end position="629"/>
    </location>
</feature>
<accession>A0A1E3HT98</accession>